<protein>
    <submittedName>
        <fullName evidence="3">Ctenidin-3-like</fullName>
    </submittedName>
</protein>
<reference evidence="3" key="1">
    <citation type="submission" date="2025-08" db="UniProtKB">
        <authorList>
            <consortium name="RefSeq"/>
        </authorList>
    </citation>
    <scope>IDENTIFICATION</scope>
    <source>
        <strain evidence="3">OHB3-1</strain>
    </source>
</reference>
<evidence type="ECO:0000256" key="1">
    <source>
        <dbReference type="SAM" id="Phobius"/>
    </source>
</evidence>
<gene>
    <name evidence="3" type="primary">LOC111012823</name>
</gene>
<organism evidence="2 3">
    <name type="scientific">Momordica charantia</name>
    <name type="common">Bitter gourd</name>
    <name type="synonym">Balsam pear</name>
    <dbReference type="NCBI Taxonomy" id="3673"/>
    <lineage>
        <taxon>Eukaryota</taxon>
        <taxon>Viridiplantae</taxon>
        <taxon>Streptophyta</taxon>
        <taxon>Embryophyta</taxon>
        <taxon>Tracheophyta</taxon>
        <taxon>Spermatophyta</taxon>
        <taxon>Magnoliopsida</taxon>
        <taxon>eudicotyledons</taxon>
        <taxon>Gunneridae</taxon>
        <taxon>Pentapetalae</taxon>
        <taxon>rosids</taxon>
        <taxon>fabids</taxon>
        <taxon>Cucurbitales</taxon>
        <taxon>Cucurbitaceae</taxon>
        <taxon>Momordiceae</taxon>
        <taxon>Momordica</taxon>
    </lineage>
</organism>
<dbReference type="AlphaFoldDB" id="A0A6J1CLX2"/>
<sequence>MKPYTTILIICSSVIAAVVILCCLCIIFGRKKKETGRLTPASSSTIGSRLPWPRQTYHVHDIEPGQGARTNRQGARGSGIKDGGMAILAGAGTAIATAAVIAGLSSEGREGVYGDDCGDGGSSDGYGYDGSCGDGDGGGDCGDGGKGGGGGCGDGGGGGGCGGGCGGCGGGSEL</sequence>
<keyword evidence="1" id="KW-1133">Transmembrane helix</keyword>
<dbReference type="GeneID" id="111012823"/>
<keyword evidence="2" id="KW-1185">Reference proteome</keyword>
<evidence type="ECO:0000313" key="3">
    <source>
        <dbReference type="RefSeq" id="XP_022142785.1"/>
    </source>
</evidence>
<feature type="transmembrane region" description="Helical" evidence="1">
    <location>
        <begin position="6"/>
        <end position="28"/>
    </location>
</feature>
<dbReference type="Proteomes" id="UP000504603">
    <property type="component" value="Unplaced"/>
</dbReference>
<dbReference type="KEGG" id="mcha:111012823"/>
<dbReference type="RefSeq" id="XP_022142785.1">
    <property type="nucleotide sequence ID" value="XM_022287093.1"/>
</dbReference>
<name>A0A6J1CLX2_MOMCH</name>
<accession>A0A6J1CLX2</accession>
<keyword evidence="1" id="KW-0812">Transmembrane</keyword>
<proteinExistence type="predicted"/>
<keyword evidence="1" id="KW-0472">Membrane</keyword>
<evidence type="ECO:0000313" key="2">
    <source>
        <dbReference type="Proteomes" id="UP000504603"/>
    </source>
</evidence>